<dbReference type="InterPro" id="IPR050553">
    <property type="entry name" value="Thioredoxin_ResA/DsbE_sf"/>
</dbReference>
<protein>
    <submittedName>
        <fullName evidence="6">TlpA disulfide reductase family protein</fullName>
    </submittedName>
</protein>
<evidence type="ECO:0000256" key="2">
    <source>
        <dbReference type="ARBA" id="ARBA00022748"/>
    </source>
</evidence>
<gene>
    <name evidence="6" type="ORF">VRU48_19220</name>
</gene>
<dbReference type="InterPro" id="IPR012336">
    <property type="entry name" value="Thioredoxin-like_fold"/>
</dbReference>
<dbReference type="PROSITE" id="PS51352">
    <property type="entry name" value="THIOREDOXIN_2"/>
    <property type="match status" value="1"/>
</dbReference>
<evidence type="ECO:0000313" key="6">
    <source>
        <dbReference type="EMBL" id="MEE1947265.1"/>
    </source>
</evidence>
<dbReference type="CDD" id="cd02966">
    <property type="entry name" value="TlpA_like_family"/>
    <property type="match status" value="1"/>
</dbReference>
<dbReference type="InterPro" id="IPR013766">
    <property type="entry name" value="Thioredoxin_domain"/>
</dbReference>
<dbReference type="EMBL" id="JAZDQT010000004">
    <property type="protein sequence ID" value="MEE1947265.1"/>
    <property type="molecule type" value="Genomic_DNA"/>
</dbReference>
<dbReference type="RefSeq" id="WP_330109553.1">
    <property type="nucleotide sequence ID" value="NZ_JAZDQT010000004.1"/>
</dbReference>
<keyword evidence="7" id="KW-1185">Reference proteome</keyword>
<evidence type="ECO:0000259" key="5">
    <source>
        <dbReference type="PROSITE" id="PS51352"/>
    </source>
</evidence>
<proteinExistence type="predicted"/>
<dbReference type="PROSITE" id="PS51257">
    <property type="entry name" value="PROKAR_LIPOPROTEIN"/>
    <property type="match status" value="1"/>
</dbReference>
<keyword evidence="4" id="KW-0676">Redox-active center</keyword>
<sequence>MKFLLNLLLCTLLLACRPSTPKIVLHIPNADYFPLKAILWKLRFTDSGWQKIRFDSTIITQQSFDWQLKHQRPFVANLTLYNAKGNIIAFTGDFIYSDAVLSAKPLANERPINIKGYENARTMAVEGGENQLFSNQDFMAKPNFMLPDSLVVIFDKGTDIPPNAAALFEKWKAYRDKIYQNTITHKNAYYTLYRLVDLTHTLRYPTIEKCYNALDPSLKNTPEGNYLLDFISNSKKMVQAGILPDLDVLDKNKKSTPFKTLLTKKYYLLDFWASWCKPCRAQFPALRSIYNTVDTNKLQFISISIDENDGNWHQALAEEKLEWPNYLQKESSVKKQLLIAYIPQNILLDENGKIVDRNIKLQNLKGFLASKGFLKN</sequence>
<evidence type="ECO:0000313" key="7">
    <source>
        <dbReference type="Proteomes" id="UP001336835"/>
    </source>
</evidence>
<evidence type="ECO:0000256" key="4">
    <source>
        <dbReference type="ARBA" id="ARBA00023284"/>
    </source>
</evidence>
<reference evidence="6 7" key="1">
    <citation type="submission" date="2024-01" db="EMBL/GenBank/DDBJ databases">
        <title>Pedobacter sp. nov., isolated from fresh soil.</title>
        <authorList>
            <person name="Le N.T.T."/>
        </authorList>
    </citation>
    <scope>NUCLEOTIDE SEQUENCE [LARGE SCALE GENOMIC DNA]</scope>
    <source>
        <strain evidence="6 7">KR3-3</strain>
    </source>
</reference>
<dbReference type="SUPFAM" id="SSF52833">
    <property type="entry name" value="Thioredoxin-like"/>
    <property type="match status" value="1"/>
</dbReference>
<feature type="domain" description="Thioredoxin" evidence="5">
    <location>
        <begin position="237"/>
        <end position="376"/>
    </location>
</feature>
<evidence type="ECO:0000256" key="1">
    <source>
        <dbReference type="ARBA" id="ARBA00004196"/>
    </source>
</evidence>
<keyword evidence="2" id="KW-0201">Cytochrome c-type biogenesis</keyword>
<evidence type="ECO:0000256" key="3">
    <source>
        <dbReference type="ARBA" id="ARBA00023157"/>
    </source>
</evidence>
<dbReference type="PANTHER" id="PTHR42852">
    <property type="entry name" value="THIOL:DISULFIDE INTERCHANGE PROTEIN DSBE"/>
    <property type="match status" value="1"/>
</dbReference>
<comment type="caution">
    <text evidence="6">The sequence shown here is derived from an EMBL/GenBank/DDBJ whole genome shotgun (WGS) entry which is preliminary data.</text>
</comment>
<dbReference type="InterPro" id="IPR036249">
    <property type="entry name" value="Thioredoxin-like_sf"/>
</dbReference>
<dbReference type="Gene3D" id="3.40.30.10">
    <property type="entry name" value="Glutaredoxin"/>
    <property type="match status" value="1"/>
</dbReference>
<comment type="subcellular location">
    <subcellularLocation>
        <location evidence="1">Cell envelope</location>
    </subcellularLocation>
</comment>
<dbReference type="PANTHER" id="PTHR42852:SF6">
    <property type="entry name" value="THIOL:DISULFIDE INTERCHANGE PROTEIN DSBE"/>
    <property type="match status" value="1"/>
</dbReference>
<accession>A0ABU7ICQ9</accession>
<name>A0ABU7ICQ9_9SPHI</name>
<keyword evidence="3" id="KW-1015">Disulfide bond</keyword>
<organism evidence="6 7">
    <name type="scientific">Pedobacter albus</name>
    <dbReference type="NCBI Taxonomy" id="3113905"/>
    <lineage>
        <taxon>Bacteria</taxon>
        <taxon>Pseudomonadati</taxon>
        <taxon>Bacteroidota</taxon>
        <taxon>Sphingobacteriia</taxon>
        <taxon>Sphingobacteriales</taxon>
        <taxon>Sphingobacteriaceae</taxon>
        <taxon>Pedobacter</taxon>
    </lineage>
</organism>
<dbReference type="Pfam" id="PF13905">
    <property type="entry name" value="Thioredoxin_8"/>
    <property type="match status" value="1"/>
</dbReference>
<dbReference type="Proteomes" id="UP001336835">
    <property type="component" value="Unassembled WGS sequence"/>
</dbReference>